<evidence type="ECO:0000313" key="21">
    <source>
        <dbReference type="Proteomes" id="UP001162891"/>
    </source>
</evidence>
<keyword evidence="5" id="KW-0808">Transferase</keyword>
<evidence type="ECO:0000256" key="9">
    <source>
        <dbReference type="ARBA" id="ARBA00022840"/>
    </source>
</evidence>
<dbReference type="EMBL" id="AP025591">
    <property type="protein sequence ID" value="BDG03427.1"/>
    <property type="molecule type" value="Genomic_DNA"/>
</dbReference>
<comment type="similarity">
    <text evidence="2">Belongs to the etk/wzc family.</text>
</comment>
<feature type="transmembrane region" description="Helical" evidence="16">
    <location>
        <begin position="46"/>
        <end position="65"/>
    </location>
</feature>
<name>A0ABM7WVF1_9BACT</name>
<dbReference type="SUPFAM" id="SSF52540">
    <property type="entry name" value="P-loop containing nucleoside triphosphate hydrolases"/>
    <property type="match status" value="1"/>
</dbReference>
<keyword evidence="3" id="KW-1003">Cell membrane</keyword>
<dbReference type="CDD" id="cd05387">
    <property type="entry name" value="BY-kinase"/>
    <property type="match status" value="1"/>
</dbReference>
<reference evidence="21" key="1">
    <citation type="journal article" date="2022" name="Int. J. Syst. Evol. Microbiol.">
        <title>Anaeromyxobacter oryzae sp. nov., Anaeromyxobacter diazotrophicus sp. nov. and Anaeromyxobacter paludicola sp. nov., isolated from paddy soils.</title>
        <authorList>
            <person name="Itoh H."/>
            <person name="Xu Z."/>
            <person name="Mise K."/>
            <person name="Masuda Y."/>
            <person name="Ushijima N."/>
            <person name="Hayakawa C."/>
            <person name="Shiratori Y."/>
            <person name="Senoo K."/>
        </authorList>
    </citation>
    <scope>NUCLEOTIDE SEQUENCE [LARGE SCALE GENOMIC DNA]</scope>
    <source>
        <strain evidence="21">Red232</strain>
    </source>
</reference>
<comment type="subcellular location">
    <subcellularLocation>
        <location evidence="1">Cell inner membrane</location>
        <topology evidence="1">Multi-pass membrane protein</topology>
    </subcellularLocation>
</comment>
<comment type="catalytic activity">
    <reaction evidence="13">
        <text>L-tyrosyl-[protein] + ATP = O-phospho-L-tyrosyl-[protein] + ADP + H(+)</text>
        <dbReference type="Rhea" id="RHEA:10596"/>
        <dbReference type="Rhea" id="RHEA-COMP:10136"/>
        <dbReference type="Rhea" id="RHEA-COMP:20101"/>
        <dbReference type="ChEBI" id="CHEBI:15378"/>
        <dbReference type="ChEBI" id="CHEBI:30616"/>
        <dbReference type="ChEBI" id="CHEBI:46858"/>
        <dbReference type="ChEBI" id="CHEBI:61978"/>
        <dbReference type="ChEBI" id="CHEBI:456216"/>
    </reaction>
</comment>
<dbReference type="Pfam" id="PF13807">
    <property type="entry name" value="GNVR"/>
    <property type="match status" value="1"/>
</dbReference>
<dbReference type="InterPro" id="IPR025669">
    <property type="entry name" value="AAA_dom"/>
</dbReference>
<dbReference type="InterPro" id="IPR050445">
    <property type="entry name" value="Bact_polysacc_biosynth/exp"/>
</dbReference>
<dbReference type="PANTHER" id="PTHR32309">
    <property type="entry name" value="TYROSINE-PROTEIN KINASE"/>
    <property type="match status" value="1"/>
</dbReference>
<evidence type="ECO:0000256" key="10">
    <source>
        <dbReference type="ARBA" id="ARBA00022989"/>
    </source>
</evidence>
<keyword evidence="4" id="KW-0997">Cell inner membrane</keyword>
<keyword evidence="6 16" id="KW-0812">Transmembrane</keyword>
<evidence type="ECO:0000256" key="11">
    <source>
        <dbReference type="ARBA" id="ARBA00023136"/>
    </source>
</evidence>
<feature type="domain" description="Polysaccharide chain length determinant N-terminal" evidence="17">
    <location>
        <begin position="34"/>
        <end position="121"/>
    </location>
</feature>
<gene>
    <name evidence="20" type="ORF">AMOR_24230</name>
</gene>
<keyword evidence="14" id="KW-0175">Coiled coil</keyword>
<evidence type="ECO:0000259" key="19">
    <source>
        <dbReference type="Pfam" id="PF13807"/>
    </source>
</evidence>
<evidence type="ECO:0000256" key="4">
    <source>
        <dbReference type="ARBA" id="ARBA00022519"/>
    </source>
</evidence>
<evidence type="ECO:0000256" key="1">
    <source>
        <dbReference type="ARBA" id="ARBA00004429"/>
    </source>
</evidence>
<evidence type="ECO:0000259" key="17">
    <source>
        <dbReference type="Pfam" id="PF02706"/>
    </source>
</evidence>
<feature type="coiled-coil region" evidence="14">
    <location>
        <begin position="288"/>
        <end position="394"/>
    </location>
</feature>
<dbReference type="Pfam" id="PF02706">
    <property type="entry name" value="Wzz"/>
    <property type="match status" value="1"/>
</dbReference>
<keyword evidence="11 16" id="KW-0472">Membrane</keyword>
<evidence type="ECO:0000256" key="12">
    <source>
        <dbReference type="ARBA" id="ARBA00023137"/>
    </source>
</evidence>
<evidence type="ECO:0000256" key="14">
    <source>
        <dbReference type="SAM" id="Coils"/>
    </source>
</evidence>
<evidence type="ECO:0000256" key="5">
    <source>
        <dbReference type="ARBA" id="ARBA00022679"/>
    </source>
</evidence>
<dbReference type="InterPro" id="IPR005702">
    <property type="entry name" value="Wzc-like_C"/>
</dbReference>
<proteinExistence type="inferred from homology"/>
<keyword evidence="8 20" id="KW-0418">Kinase</keyword>
<keyword evidence="12" id="KW-0829">Tyrosine-protein kinase</keyword>
<evidence type="ECO:0000256" key="8">
    <source>
        <dbReference type="ARBA" id="ARBA00022777"/>
    </source>
</evidence>
<keyword evidence="7" id="KW-0547">Nucleotide-binding</keyword>
<keyword evidence="21" id="KW-1185">Reference proteome</keyword>
<dbReference type="GO" id="GO:0016301">
    <property type="term" value="F:kinase activity"/>
    <property type="evidence" value="ECO:0007669"/>
    <property type="project" value="UniProtKB-KW"/>
</dbReference>
<organism evidence="20 21">
    <name type="scientific">Anaeromyxobacter oryzae</name>
    <dbReference type="NCBI Taxonomy" id="2918170"/>
    <lineage>
        <taxon>Bacteria</taxon>
        <taxon>Pseudomonadati</taxon>
        <taxon>Myxococcota</taxon>
        <taxon>Myxococcia</taxon>
        <taxon>Myxococcales</taxon>
        <taxon>Cystobacterineae</taxon>
        <taxon>Anaeromyxobacteraceae</taxon>
        <taxon>Anaeromyxobacter</taxon>
    </lineage>
</organism>
<evidence type="ECO:0000256" key="16">
    <source>
        <dbReference type="SAM" id="Phobius"/>
    </source>
</evidence>
<evidence type="ECO:0000256" key="13">
    <source>
        <dbReference type="ARBA" id="ARBA00053015"/>
    </source>
</evidence>
<feature type="region of interest" description="Disordered" evidence="15">
    <location>
        <begin position="1"/>
        <end position="29"/>
    </location>
</feature>
<dbReference type="InterPro" id="IPR027417">
    <property type="entry name" value="P-loop_NTPase"/>
</dbReference>
<evidence type="ECO:0000256" key="6">
    <source>
        <dbReference type="ARBA" id="ARBA00022692"/>
    </source>
</evidence>
<keyword evidence="10 16" id="KW-1133">Transmembrane helix</keyword>
<accession>A0ABM7WVF1</accession>
<dbReference type="RefSeq" id="WP_248361430.1">
    <property type="nucleotide sequence ID" value="NZ_AP025591.1"/>
</dbReference>
<dbReference type="InterPro" id="IPR032807">
    <property type="entry name" value="GNVR"/>
</dbReference>
<evidence type="ECO:0000313" key="20">
    <source>
        <dbReference type="EMBL" id="BDG03427.1"/>
    </source>
</evidence>
<evidence type="ECO:0000256" key="2">
    <source>
        <dbReference type="ARBA" id="ARBA00008883"/>
    </source>
</evidence>
<dbReference type="Pfam" id="PF13614">
    <property type="entry name" value="AAA_31"/>
    <property type="match status" value="1"/>
</dbReference>
<dbReference type="PANTHER" id="PTHR32309:SF32">
    <property type="entry name" value="TYROSINE-PROTEIN KINASE ETK-RELATED"/>
    <property type="match status" value="1"/>
</dbReference>
<evidence type="ECO:0000256" key="3">
    <source>
        <dbReference type="ARBA" id="ARBA00022475"/>
    </source>
</evidence>
<dbReference type="NCBIfam" id="TIGR01007">
    <property type="entry name" value="eps_fam"/>
    <property type="match status" value="1"/>
</dbReference>
<feature type="domain" description="AAA" evidence="18">
    <location>
        <begin position="568"/>
        <end position="679"/>
    </location>
</feature>
<evidence type="ECO:0000256" key="7">
    <source>
        <dbReference type="ARBA" id="ARBA00022741"/>
    </source>
</evidence>
<dbReference type="Gene3D" id="3.40.50.300">
    <property type="entry name" value="P-loop containing nucleotide triphosphate hydrolases"/>
    <property type="match status" value="1"/>
</dbReference>
<keyword evidence="9" id="KW-0067">ATP-binding</keyword>
<dbReference type="Proteomes" id="UP001162891">
    <property type="component" value="Chromosome"/>
</dbReference>
<evidence type="ECO:0000259" key="18">
    <source>
        <dbReference type="Pfam" id="PF13614"/>
    </source>
</evidence>
<evidence type="ECO:0000256" key="15">
    <source>
        <dbReference type="SAM" id="MobiDB-lite"/>
    </source>
</evidence>
<protein>
    <submittedName>
        <fullName evidence="20">Tyrosine kinase BceF</fullName>
    </submittedName>
</protein>
<feature type="domain" description="Tyrosine-protein kinase G-rich" evidence="19">
    <location>
        <begin position="404"/>
        <end position="478"/>
    </location>
</feature>
<dbReference type="InterPro" id="IPR003856">
    <property type="entry name" value="LPS_length_determ_N"/>
</dbReference>
<dbReference type="Pfam" id="PF23607">
    <property type="entry name" value="WZC_N"/>
    <property type="match status" value="1"/>
</dbReference>
<sequence>MTPPRRGDATLEVVPDPAPRAPEAVADAPPEPTLGEYLDVIVRRRWLVAAVAALSILAGVAYAVLATPVYRSDVLLQVEDRNAGLMLGALGDLSAMFGDASPADTEMEILRSRSLVGGVVDVLHLDVQATPRRFPLVGAAIARRHRGATVAPAPLGLGRYAWGGERIQVTRFSIPPDLSRERFVLEAKEGGRFALRGPDGAGALEGKVGEVARSPDGVEVFVAELVARPGTEFRVAAVPRTDAIANLQDDLRVAERGKKTGIMQMTLDGADAGRTAAILDALAQAYVRQNVERKSAAAGKTLEFLESQLPVLQRNLQAAEHAMEGYQSKRGSVDVSLETQAAVARAADIEKASSELQVEYAALRQKFTDAHPALAAMKQKLDRLAAERAVLDTQFRRLPAHELESARLLRDLKVANELYLTVLNRAQELKVVKEGTVGNVRVLDAAVVPLTPISPRRGAVVLLSVLLGLAAGLAAAFALHALDPGVEDPAAVERAAGVGVHASIPYSAVQSTNLRRSEREGGRPPLLAEVDPKDLAIEALRSLRTSLEFELLDAPNNIVTVGGPAPSVGKSFVTVNLAHVLGETGKRVVIVDADLRRGHLHRMYGVDRAQGLTEVVTGHLPLADALRPTSLPSVRVLTTGTLPPNPAELLGSERFERVLAELSRTFDVVLVDTPPVLAVTDGLVVARRAGVNLFVIWSGKHPAGEITAAVRQMARSRIRLHGIVMNGVALERGLGRRSAYHYQYHYR</sequence>